<reference evidence="2 3" key="2">
    <citation type="journal article" date="2023" name="ChemBioChem">
        <title>Acyltransferase Domain Exchange between Two Independent Type I Polyketide Synthases in the Same Producer Strain of Macrolide Antibiotics.</title>
        <authorList>
            <person name="Kudo F."/>
            <person name="Kishikawa K."/>
            <person name="Tsuboi K."/>
            <person name="Kido T."/>
            <person name="Usui T."/>
            <person name="Hashimoto J."/>
            <person name="Shin-Ya K."/>
            <person name="Miyanaga A."/>
            <person name="Eguchi T."/>
        </authorList>
    </citation>
    <scope>NUCLEOTIDE SEQUENCE [LARGE SCALE GENOMIC DNA]</scope>
    <source>
        <strain evidence="2 3">A-8890</strain>
    </source>
</reference>
<evidence type="ECO:0000313" key="2">
    <source>
        <dbReference type="EMBL" id="BBC29691.1"/>
    </source>
</evidence>
<evidence type="ECO:0000256" key="1">
    <source>
        <dbReference type="SAM" id="MobiDB-lite"/>
    </source>
</evidence>
<dbReference type="Proteomes" id="UP001321542">
    <property type="component" value="Chromosome"/>
</dbReference>
<feature type="compositionally biased region" description="Polar residues" evidence="1">
    <location>
        <begin position="50"/>
        <end position="59"/>
    </location>
</feature>
<reference evidence="2 3" key="1">
    <citation type="journal article" date="2010" name="ChemBioChem">
        <title>Cloning and characterization of the biosynthetic gene cluster of 16-membered macrolide antibiotic FD-891: involvement of a dual functional cytochrome P450 monooxygenase catalyzing epoxidation and hydroxylation.</title>
        <authorList>
            <person name="Kudo F."/>
            <person name="Motegi A."/>
            <person name="Mizoue K."/>
            <person name="Eguchi T."/>
        </authorList>
    </citation>
    <scope>NUCLEOTIDE SEQUENCE [LARGE SCALE GENOMIC DNA]</scope>
    <source>
        <strain evidence="2 3">A-8890</strain>
    </source>
</reference>
<keyword evidence="3" id="KW-1185">Reference proteome</keyword>
<gene>
    <name evidence="2" type="ORF">SGFS_009850</name>
</gene>
<feature type="region of interest" description="Disordered" evidence="1">
    <location>
        <begin position="48"/>
        <end position="79"/>
    </location>
</feature>
<sequence>MIVNKPHRVPGLRGRQGRRAVERVSAVVSGAAEGVTKGFAFGADMRRSTVEGSSPTPTRNGLADVRLRGLSDGLRPQSG</sequence>
<evidence type="ECO:0000313" key="3">
    <source>
        <dbReference type="Proteomes" id="UP001321542"/>
    </source>
</evidence>
<accession>A0ABM7F270</accession>
<organism evidence="2 3">
    <name type="scientific">Streptomyces graminofaciens</name>
    <dbReference type="NCBI Taxonomy" id="68212"/>
    <lineage>
        <taxon>Bacteria</taxon>
        <taxon>Bacillati</taxon>
        <taxon>Actinomycetota</taxon>
        <taxon>Actinomycetes</taxon>
        <taxon>Kitasatosporales</taxon>
        <taxon>Streptomycetaceae</taxon>
        <taxon>Streptomyces</taxon>
    </lineage>
</organism>
<proteinExistence type="predicted"/>
<dbReference type="EMBL" id="AP018448">
    <property type="protein sequence ID" value="BBC29691.1"/>
    <property type="molecule type" value="Genomic_DNA"/>
</dbReference>
<protein>
    <submittedName>
        <fullName evidence="2">Uncharacterized protein</fullName>
    </submittedName>
</protein>
<name>A0ABM7F270_9ACTN</name>